<name>A0ABS4JH63_9BACL</name>
<proteinExistence type="predicted"/>
<evidence type="ECO:0008006" key="3">
    <source>
        <dbReference type="Google" id="ProtNLM"/>
    </source>
</evidence>
<comment type="caution">
    <text evidence="1">The sequence shown here is derived from an EMBL/GenBank/DDBJ whole genome shotgun (WGS) entry which is preliminary data.</text>
</comment>
<evidence type="ECO:0000313" key="2">
    <source>
        <dbReference type="Proteomes" id="UP001519288"/>
    </source>
</evidence>
<dbReference type="Pfam" id="PF14035">
    <property type="entry name" value="YlzJ"/>
    <property type="match status" value="1"/>
</dbReference>
<dbReference type="InterPro" id="IPR025619">
    <property type="entry name" value="YlzJ"/>
</dbReference>
<evidence type="ECO:0000313" key="1">
    <source>
        <dbReference type="EMBL" id="MBP2001057.1"/>
    </source>
</evidence>
<organism evidence="1 2">
    <name type="scientific">Paenibacillus shirakamiensis</name>
    <dbReference type="NCBI Taxonomy" id="1265935"/>
    <lineage>
        <taxon>Bacteria</taxon>
        <taxon>Bacillati</taxon>
        <taxon>Bacillota</taxon>
        <taxon>Bacilli</taxon>
        <taxon>Bacillales</taxon>
        <taxon>Paenibacillaceae</taxon>
        <taxon>Paenibacillus</taxon>
    </lineage>
</organism>
<gene>
    <name evidence="1" type="ORF">J2Z69_002100</name>
</gene>
<accession>A0ABS4JH63</accession>
<sequence>MTHYTILPWELIFEQEDEVQTFTEIELNGVLLQIRMEEGNRATIVRLLRGGLEDYLNPSIAPGQEIQYMPTLQNNK</sequence>
<dbReference type="Proteomes" id="UP001519288">
    <property type="component" value="Unassembled WGS sequence"/>
</dbReference>
<keyword evidence="2" id="KW-1185">Reference proteome</keyword>
<dbReference type="EMBL" id="JAGGLD010000003">
    <property type="protein sequence ID" value="MBP2001057.1"/>
    <property type="molecule type" value="Genomic_DNA"/>
</dbReference>
<dbReference type="RefSeq" id="WP_209861765.1">
    <property type="nucleotide sequence ID" value="NZ_JAGGLD010000003.1"/>
</dbReference>
<protein>
    <recommendedName>
        <fullName evidence="3">YlzJ-like protein</fullName>
    </recommendedName>
</protein>
<reference evidence="1 2" key="1">
    <citation type="submission" date="2021-03" db="EMBL/GenBank/DDBJ databases">
        <title>Genomic Encyclopedia of Type Strains, Phase IV (KMG-IV): sequencing the most valuable type-strain genomes for metagenomic binning, comparative biology and taxonomic classification.</title>
        <authorList>
            <person name="Goeker M."/>
        </authorList>
    </citation>
    <scope>NUCLEOTIDE SEQUENCE [LARGE SCALE GENOMIC DNA]</scope>
    <source>
        <strain evidence="1 2">DSM 26806</strain>
    </source>
</reference>